<evidence type="ECO:0000256" key="14">
    <source>
        <dbReference type="ARBA" id="ARBA00023136"/>
    </source>
</evidence>
<feature type="transmembrane region" description="Helical" evidence="15">
    <location>
        <begin position="141"/>
        <end position="163"/>
    </location>
</feature>
<reference evidence="19 20" key="1">
    <citation type="submission" date="2018-07" db="EMBL/GenBank/DDBJ databases">
        <title>Genome sequencing of Runella.</title>
        <authorList>
            <person name="Baek M.-G."/>
            <person name="Yi H."/>
        </authorList>
    </citation>
    <scope>NUCLEOTIDE SEQUENCE [LARGE SCALE GENOMIC DNA]</scope>
    <source>
        <strain evidence="19 20">HYN0085</strain>
    </source>
</reference>
<dbReference type="InterPro" id="IPR000014">
    <property type="entry name" value="PAS"/>
</dbReference>
<dbReference type="Gene3D" id="3.30.565.10">
    <property type="entry name" value="Histidine kinase-like ATPase, C-terminal domain"/>
    <property type="match status" value="1"/>
</dbReference>
<dbReference type="PANTHER" id="PTHR42878:SF7">
    <property type="entry name" value="SENSOR HISTIDINE KINASE GLRK"/>
    <property type="match status" value="1"/>
</dbReference>
<dbReference type="InterPro" id="IPR013767">
    <property type="entry name" value="PAS_fold"/>
</dbReference>
<dbReference type="Gene3D" id="6.10.340.10">
    <property type="match status" value="1"/>
</dbReference>
<keyword evidence="8 15" id="KW-0812">Transmembrane</keyword>
<keyword evidence="12 15" id="KW-1133">Transmembrane helix</keyword>
<dbReference type="InterPro" id="IPR005467">
    <property type="entry name" value="His_kinase_dom"/>
</dbReference>
<sequence length="565" mass="63990">MKLKTKLRLALTFLFAVIVLLGSLGAWYLKKLSSEAQEILKDNYISLEYVRNMRNVIDENAWKNEDIALFEKSLLYQEQNITEIGEAEATQQLRSHFNAFSKSPDSSRIGLIAKQLTKLTDVNMQAIVRKNEQVKKTADEVYTYMVLIATVCALVAFSFIINFPNTIAEPIQQLTEGLQEISRKNYESRLGVERKDELGEMARAFNLMAEKLDEYEHSSLARVLFEKRRTETIINQMNDAIMGLDENNYLLFINSVGAEMLGLDASQIAGKYAPDVALKNDLLRTLLNEETSPKPLKIFTNERESYFTKELLDVKNGENRIGRVIILKNITPFHELDQAKTNFIATISHELKTPIAGIKMSLKLLENERIGPLNEEQKHLLNQIQDDSQRLLSITGELLDLSQVETGKIQLNFSSIHPQEVIKAATEALLFSAEQKQIELHCQIPADLPAIQADLDKTMWVLMNFLSNAIRYSPEKSTITVEAQVSIDQKHVLFSVQDFGKGIESKYQQRIFDRYFQVPNNGQSKSGTGLGLAISKEFIEAQKGSIGVESELGNGSRFWFQLPLA</sequence>
<dbReference type="GO" id="GO:0006355">
    <property type="term" value="P:regulation of DNA-templated transcription"/>
    <property type="evidence" value="ECO:0007669"/>
    <property type="project" value="InterPro"/>
</dbReference>
<feature type="domain" description="PAS" evidence="17">
    <location>
        <begin position="226"/>
        <end position="271"/>
    </location>
</feature>
<evidence type="ECO:0000313" key="20">
    <source>
        <dbReference type="Proteomes" id="UP000251993"/>
    </source>
</evidence>
<dbReference type="PANTHER" id="PTHR42878">
    <property type="entry name" value="TWO-COMPONENT HISTIDINE KINASE"/>
    <property type="match status" value="1"/>
</dbReference>
<dbReference type="InterPro" id="IPR003594">
    <property type="entry name" value="HATPase_dom"/>
</dbReference>
<dbReference type="Gene3D" id="3.30.450.20">
    <property type="entry name" value="PAS domain"/>
    <property type="match status" value="1"/>
</dbReference>
<evidence type="ECO:0000256" key="9">
    <source>
        <dbReference type="ARBA" id="ARBA00022741"/>
    </source>
</evidence>
<evidence type="ECO:0000256" key="13">
    <source>
        <dbReference type="ARBA" id="ARBA00023012"/>
    </source>
</evidence>
<dbReference type="SUPFAM" id="SSF158472">
    <property type="entry name" value="HAMP domain-like"/>
    <property type="match status" value="1"/>
</dbReference>
<evidence type="ECO:0000256" key="6">
    <source>
        <dbReference type="ARBA" id="ARBA00022553"/>
    </source>
</evidence>
<evidence type="ECO:0000256" key="15">
    <source>
        <dbReference type="SAM" id="Phobius"/>
    </source>
</evidence>
<keyword evidence="6" id="KW-0597">Phosphoprotein</keyword>
<dbReference type="SMART" id="SM00304">
    <property type="entry name" value="HAMP"/>
    <property type="match status" value="1"/>
</dbReference>
<dbReference type="KEGG" id="run:DR864_10505"/>
<dbReference type="CDD" id="cd00082">
    <property type="entry name" value="HisKA"/>
    <property type="match status" value="1"/>
</dbReference>
<dbReference type="GO" id="GO:0007234">
    <property type="term" value="P:osmosensory signaling via phosphorelay pathway"/>
    <property type="evidence" value="ECO:0007669"/>
    <property type="project" value="TreeGrafter"/>
</dbReference>
<dbReference type="Gene3D" id="1.10.287.130">
    <property type="match status" value="1"/>
</dbReference>
<dbReference type="PROSITE" id="PS50885">
    <property type="entry name" value="HAMP"/>
    <property type="match status" value="1"/>
</dbReference>
<keyword evidence="5" id="KW-1003">Cell membrane</keyword>
<feature type="domain" description="HAMP" evidence="18">
    <location>
        <begin position="165"/>
        <end position="217"/>
    </location>
</feature>
<evidence type="ECO:0000256" key="12">
    <source>
        <dbReference type="ARBA" id="ARBA00022989"/>
    </source>
</evidence>
<dbReference type="PRINTS" id="PR00344">
    <property type="entry name" value="BCTRLSENSOR"/>
</dbReference>
<dbReference type="FunFam" id="3.30.565.10:FF:000023">
    <property type="entry name" value="PAS domain-containing sensor histidine kinase"/>
    <property type="match status" value="1"/>
</dbReference>
<dbReference type="InterPro" id="IPR003661">
    <property type="entry name" value="HisK_dim/P_dom"/>
</dbReference>
<evidence type="ECO:0000256" key="3">
    <source>
        <dbReference type="ARBA" id="ARBA00004236"/>
    </source>
</evidence>
<dbReference type="SUPFAM" id="SSF55874">
    <property type="entry name" value="ATPase domain of HSP90 chaperone/DNA topoisomerase II/histidine kinase"/>
    <property type="match status" value="1"/>
</dbReference>
<dbReference type="InterPro" id="IPR004358">
    <property type="entry name" value="Sig_transdc_His_kin-like_C"/>
</dbReference>
<dbReference type="Pfam" id="PF00989">
    <property type="entry name" value="PAS"/>
    <property type="match status" value="1"/>
</dbReference>
<evidence type="ECO:0000259" key="17">
    <source>
        <dbReference type="PROSITE" id="PS50112"/>
    </source>
</evidence>
<dbReference type="EC" id="2.7.13.3" evidence="4"/>
<dbReference type="GO" id="GO:0005524">
    <property type="term" value="F:ATP binding"/>
    <property type="evidence" value="ECO:0007669"/>
    <property type="project" value="UniProtKB-KW"/>
</dbReference>
<proteinExistence type="predicted"/>
<dbReference type="SUPFAM" id="SSF47384">
    <property type="entry name" value="Homodimeric domain of signal transducing histidine kinase"/>
    <property type="match status" value="1"/>
</dbReference>
<dbReference type="OrthoDB" id="9813151at2"/>
<dbReference type="AlphaFoldDB" id="A0A344THL6"/>
<evidence type="ECO:0000313" key="19">
    <source>
        <dbReference type="EMBL" id="AXE18137.1"/>
    </source>
</evidence>
<organism evidence="19 20">
    <name type="scientific">Runella rosea</name>
    <dbReference type="NCBI Taxonomy" id="2259595"/>
    <lineage>
        <taxon>Bacteria</taxon>
        <taxon>Pseudomonadati</taxon>
        <taxon>Bacteroidota</taxon>
        <taxon>Cytophagia</taxon>
        <taxon>Cytophagales</taxon>
        <taxon>Spirosomataceae</taxon>
        <taxon>Runella</taxon>
    </lineage>
</organism>
<dbReference type="SMART" id="SM00388">
    <property type="entry name" value="HisKA"/>
    <property type="match status" value="1"/>
</dbReference>
<keyword evidence="9" id="KW-0547">Nucleotide-binding</keyword>
<comment type="catalytic activity">
    <reaction evidence="1">
        <text>ATP + protein L-histidine = ADP + protein N-phospho-L-histidine.</text>
        <dbReference type="EC" id="2.7.13.3"/>
    </reaction>
</comment>
<dbReference type="GO" id="GO:0030295">
    <property type="term" value="F:protein kinase activator activity"/>
    <property type="evidence" value="ECO:0007669"/>
    <property type="project" value="TreeGrafter"/>
</dbReference>
<protein>
    <recommendedName>
        <fullName evidence="4">histidine kinase</fullName>
        <ecNumber evidence="4">2.7.13.3</ecNumber>
    </recommendedName>
</protein>
<dbReference type="InterPro" id="IPR003660">
    <property type="entry name" value="HAMP_dom"/>
</dbReference>
<evidence type="ECO:0000256" key="4">
    <source>
        <dbReference type="ARBA" id="ARBA00012438"/>
    </source>
</evidence>
<dbReference type="Pfam" id="PF02518">
    <property type="entry name" value="HATPase_c"/>
    <property type="match status" value="1"/>
</dbReference>
<keyword evidence="13" id="KW-0902">Two-component regulatory system</keyword>
<dbReference type="InterPro" id="IPR035965">
    <property type="entry name" value="PAS-like_dom_sf"/>
</dbReference>
<dbReference type="SMART" id="SM00387">
    <property type="entry name" value="HATPase_c"/>
    <property type="match status" value="1"/>
</dbReference>
<dbReference type="SUPFAM" id="SSF55785">
    <property type="entry name" value="PYP-like sensor domain (PAS domain)"/>
    <property type="match status" value="1"/>
</dbReference>
<dbReference type="InterPro" id="IPR036890">
    <property type="entry name" value="HATPase_C_sf"/>
</dbReference>
<evidence type="ECO:0000256" key="2">
    <source>
        <dbReference type="ARBA" id="ARBA00004141"/>
    </source>
</evidence>
<keyword evidence="11" id="KW-0067">ATP-binding</keyword>
<comment type="subcellular location">
    <subcellularLocation>
        <location evidence="3">Cell membrane</location>
    </subcellularLocation>
    <subcellularLocation>
        <location evidence="2">Membrane</location>
        <topology evidence="2">Multi-pass membrane protein</topology>
    </subcellularLocation>
</comment>
<evidence type="ECO:0000256" key="8">
    <source>
        <dbReference type="ARBA" id="ARBA00022692"/>
    </source>
</evidence>
<gene>
    <name evidence="19" type="ORF">DR864_10505</name>
</gene>
<dbReference type="Pfam" id="PF00672">
    <property type="entry name" value="HAMP"/>
    <property type="match status" value="1"/>
</dbReference>
<accession>A0A344THL6</accession>
<evidence type="ECO:0000256" key="11">
    <source>
        <dbReference type="ARBA" id="ARBA00022840"/>
    </source>
</evidence>
<dbReference type="Pfam" id="PF00512">
    <property type="entry name" value="HisKA"/>
    <property type="match status" value="1"/>
</dbReference>
<dbReference type="EMBL" id="CP030850">
    <property type="protein sequence ID" value="AXE18137.1"/>
    <property type="molecule type" value="Genomic_DNA"/>
</dbReference>
<evidence type="ECO:0000256" key="7">
    <source>
        <dbReference type="ARBA" id="ARBA00022679"/>
    </source>
</evidence>
<evidence type="ECO:0000256" key="5">
    <source>
        <dbReference type="ARBA" id="ARBA00022475"/>
    </source>
</evidence>
<dbReference type="Proteomes" id="UP000251993">
    <property type="component" value="Chromosome"/>
</dbReference>
<feature type="domain" description="Histidine kinase" evidence="16">
    <location>
        <begin position="346"/>
        <end position="565"/>
    </location>
</feature>
<dbReference type="GO" id="GO:0000155">
    <property type="term" value="F:phosphorelay sensor kinase activity"/>
    <property type="evidence" value="ECO:0007669"/>
    <property type="project" value="InterPro"/>
</dbReference>
<dbReference type="PROSITE" id="PS50112">
    <property type="entry name" value="PAS"/>
    <property type="match status" value="1"/>
</dbReference>
<keyword evidence="7" id="KW-0808">Transferase</keyword>
<keyword evidence="10 19" id="KW-0418">Kinase</keyword>
<keyword evidence="20" id="KW-1185">Reference proteome</keyword>
<evidence type="ECO:0000259" key="16">
    <source>
        <dbReference type="PROSITE" id="PS50109"/>
    </source>
</evidence>
<dbReference type="InterPro" id="IPR036097">
    <property type="entry name" value="HisK_dim/P_sf"/>
</dbReference>
<dbReference type="GO" id="GO:0000156">
    <property type="term" value="F:phosphorelay response regulator activity"/>
    <property type="evidence" value="ECO:0007669"/>
    <property type="project" value="TreeGrafter"/>
</dbReference>
<dbReference type="GO" id="GO:0005886">
    <property type="term" value="C:plasma membrane"/>
    <property type="evidence" value="ECO:0007669"/>
    <property type="project" value="UniProtKB-SubCell"/>
</dbReference>
<name>A0A344THL6_9BACT</name>
<keyword evidence="14 15" id="KW-0472">Membrane</keyword>
<evidence type="ECO:0000256" key="1">
    <source>
        <dbReference type="ARBA" id="ARBA00000085"/>
    </source>
</evidence>
<dbReference type="InterPro" id="IPR050351">
    <property type="entry name" value="BphY/WalK/GraS-like"/>
</dbReference>
<dbReference type="RefSeq" id="WP_114066922.1">
    <property type="nucleotide sequence ID" value="NZ_CP030850.1"/>
</dbReference>
<dbReference type="PROSITE" id="PS50109">
    <property type="entry name" value="HIS_KIN"/>
    <property type="match status" value="1"/>
</dbReference>
<evidence type="ECO:0000259" key="18">
    <source>
        <dbReference type="PROSITE" id="PS50885"/>
    </source>
</evidence>
<dbReference type="CDD" id="cd06225">
    <property type="entry name" value="HAMP"/>
    <property type="match status" value="1"/>
</dbReference>
<evidence type="ECO:0000256" key="10">
    <source>
        <dbReference type="ARBA" id="ARBA00022777"/>
    </source>
</evidence>